<evidence type="ECO:0000256" key="4">
    <source>
        <dbReference type="ARBA" id="ARBA00022737"/>
    </source>
</evidence>
<keyword evidence="3" id="KW-0698">rRNA processing</keyword>
<dbReference type="GO" id="GO:0030515">
    <property type="term" value="F:snoRNA binding"/>
    <property type="evidence" value="ECO:0007669"/>
    <property type="project" value="InterPro"/>
</dbReference>
<dbReference type="InterPro" id="IPR055347">
    <property type="entry name" value="UTP6_N"/>
</dbReference>
<evidence type="ECO:0000313" key="8">
    <source>
        <dbReference type="EMBL" id="JAC34729.1"/>
    </source>
</evidence>
<evidence type="ECO:0000259" key="6">
    <source>
        <dbReference type="Pfam" id="PF08640"/>
    </source>
</evidence>
<dbReference type="Pfam" id="PF08640">
    <property type="entry name" value="U3_assoc_6"/>
    <property type="match status" value="1"/>
</dbReference>
<organism evidence="8">
    <name type="scientific">Amblyomma triste</name>
    <name type="common">Neotropical tick</name>
    <dbReference type="NCBI Taxonomy" id="251400"/>
    <lineage>
        <taxon>Eukaryota</taxon>
        <taxon>Metazoa</taxon>
        <taxon>Ecdysozoa</taxon>
        <taxon>Arthropoda</taxon>
        <taxon>Chelicerata</taxon>
        <taxon>Arachnida</taxon>
        <taxon>Acari</taxon>
        <taxon>Parasitiformes</taxon>
        <taxon>Ixodida</taxon>
        <taxon>Ixodoidea</taxon>
        <taxon>Ixodidae</taxon>
        <taxon>Amblyomminae</taxon>
        <taxon>Amblyomma</taxon>
    </lineage>
</organism>
<evidence type="ECO:0000256" key="2">
    <source>
        <dbReference type="ARBA" id="ARBA00010734"/>
    </source>
</evidence>
<dbReference type="InterPro" id="IPR013949">
    <property type="entry name" value="Utp6"/>
</dbReference>
<accession>A0A023GLK8</accession>
<dbReference type="GO" id="GO:0034388">
    <property type="term" value="C:Pwp2p-containing subcomplex of 90S preribosome"/>
    <property type="evidence" value="ECO:0007669"/>
    <property type="project" value="TreeGrafter"/>
</dbReference>
<dbReference type="InterPro" id="IPR056907">
    <property type="entry name" value="UTP6_C"/>
</dbReference>
<proteinExistence type="evidence at transcript level"/>
<comment type="subcellular location">
    <subcellularLocation>
        <location evidence="1">Nucleus</location>
        <location evidence="1">Nucleolus</location>
    </subcellularLocation>
</comment>
<sequence>MAEIVQKNIESFIPELEQMERVGLADRDEVREILRRRKRFEYRLRRKKKSKEDYLTYIQYELNLYELLQKRRARLRIGDKKPEIDFIIAKRINKLFKKAVLMFSGDTKLWLSHISFCVKMGWNHVVGTLYTRMLNLHSHKPEMWVAAAKWHMESNASPDMARKLLQRGLQFNNKSSLLWHEYFRMELIFVDKMRKRKEVLGIGEKEDGDAEVEDAVLDAKIPSLIYDAAVNSIPDVDFALSFLPICDAFKFADRLAETILEDIQTRHPNKEQVWDVVARRLLASHNNRLAPFGEDSAVELNSKKGVPAARVVFEQALERLPTETMWKLYIQFSLELLEKSNNEKQAAKRLRQVLSLMERASSEELLTFEHHEEWVKLLQSCNIKEDTLACARAAVQRWPKSTEAWLLLLELLIVTAPGTEDVLKTFEEALGAIPKQESLPLWKRALEWMSSACPEDTIPFLEKALFYPPAVCIYVKEKLLECYYLYQGYKAARKFYKRMLHLKPLSLAFFQHMIDIENANASPNAERLRTYFEHATAEFGETNADLWMKYVLFELKHPQGKPEQTGVLYHRAVKTLQDDLTDQFISSYSLVDPSKE</sequence>
<keyword evidence="5" id="KW-0539">Nucleus</keyword>
<dbReference type="PANTHER" id="PTHR23271:SF1">
    <property type="entry name" value="U3 SMALL NUCLEOLAR RNA-ASSOCIATED PROTEIN 6 HOMOLOG"/>
    <property type="match status" value="1"/>
</dbReference>
<dbReference type="PANTHER" id="PTHR23271">
    <property type="entry name" value="HEPATOCELLULAR CARCINOMA-ASSOCIATED ANTIGEN 66"/>
    <property type="match status" value="1"/>
</dbReference>
<dbReference type="GO" id="GO:0032040">
    <property type="term" value="C:small-subunit processome"/>
    <property type="evidence" value="ECO:0007669"/>
    <property type="project" value="TreeGrafter"/>
</dbReference>
<dbReference type="InterPro" id="IPR011990">
    <property type="entry name" value="TPR-like_helical_dom_sf"/>
</dbReference>
<dbReference type="Gene3D" id="1.25.40.10">
    <property type="entry name" value="Tetratricopeptide repeat domain"/>
    <property type="match status" value="3"/>
</dbReference>
<protein>
    <submittedName>
        <fullName evidence="8">Putative u3 small nucleolar rna-associated protein 6</fullName>
    </submittedName>
</protein>
<dbReference type="EMBL" id="GBBM01000689">
    <property type="protein sequence ID" value="JAC34729.1"/>
    <property type="molecule type" value="mRNA"/>
</dbReference>
<comment type="similarity">
    <text evidence="2">Belongs to the UTP6 family.</text>
</comment>
<dbReference type="SUPFAM" id="SSF48452">
    <property type="entry name" value="TPR-like"/>
    <property type="match status" value="3"/>
</dbReference>
<dbReference type="AlphaFoldDB" id="A0A023GLK8"/>
<dbReference type="Pfam" id="PF24892">
    <property type="entry name" value="UTP6_C"/>
    <property type="match status" value="1"/>
</dbReference>
<dbReference type="InterPro" id="IPR003107">
    <property type="entry name" value="HAT"/>
</dbReference>
<feature type="domain" description="U3 small nucleolar RNA-associated protein 6 N-terminal" evidence="6">
    <location>
        <begin position="9"/>
        <end position="90"/>
    </location>
</feature>
<evidence type="ECO:0000256" key="5">
    <source>
        <dbReference type="ARBA" id="ARBA00023242"/>
    </source>
</evidence>
<name>A0A023GLK8_AMBTT</name>
<dbReference type="GO" id="GO:0000462">
    <property type="term" value="P:maturation of SSU-rRNA from tricistronic rRNA transcript (SSU-rRNA, 5.8S rRNA, LSU-rRNA)"/>
    <property type="evidence" value="ECO:0007669"/>
    <property type="project" value="InterPro"/>
</dbReference>
<evidence type="ECO:0000256" key="1">
    <source>
        <dbReference type="ARBA" id="ARBA00004604"/>
    </source>
</evidence>
<reference evidence="8" key="1">
    <citation type="submission" date="2014-03" db="EMBL/GenBank/DDBJ databases">
        <title>The sialotranscriptome of Amblyomma triste, Amblyomma parvum and Amblyomma cajennense ticks, uncovered by 454-based RNA-seq.</title>
        <authorList>
            <person name="Garcia G.R."/>
            <person name="Gardinassi L.G."/>
            <person name="Ribeiro J.M."/>
            <person name="Anatriello E."/>
            <person name="Ferreira B.R."/>
            <person name="Moreira H.N."/>
            <person name="Mafra C."/>
            <person name="Olegario M.M."/>
            <person name="Szabo P.J."/>
            <person name="Miranda-Santos I.K."/>
            <person name="Maruyama S.R."/>
        </authorList>
    </citation>
    <scope>NUCLEOTIDE SEQUENCE</scope>
    <source>
        <strain evidence="8">Mato Grasso do Sul</strain>
        <tissue evidence="8">Salivary glands</tissue>
    </source>
</reference>
<evidence type="ECO:0000256" key="3">
    <source>
        <dbReference type="ARBA" id="ARBA00022552"/>
    </source>
</evidence>
<dbReference type="SMART" id="SM00386">
    <property type="entry name" value="HAT"/>
    <property type="match status" value="7"/>
</dbReference>
<feature type="domain" description="U3 small nucleolar RNA-associated protein 6 homolog C-terminal" evidence="7">
    <location>
        <begin position="311"/>
        <end position="576"/>
    </location>
</feature>
<evidence type="ECO:0000259" key="7">
    <source>
        <dbReference type="Pfam" id="PF24892"/>
    </source>
</evidence>
<keyword evidence="4" id="KW-0677">Repeat</keyword>